<accession>A0ABQ4E8Z3</accession>
<evidence type="ECO:0000313" key="3">
    <source>
        <dbReference type="EMBL" id="GIG91200.1"/>
    </source>
</evidence>
<feature type="transmembrane region" description="Helical" evidence="1">
    <location>
        <begin position="375"/>
        <end position="395"/>
    </location>
</feature>
<evidence type="ECO:0000313" key="4">
    <source>
        <dbReference type="Proteomes" id="UP000646749"/>
    </source>
</evidence>
<evidence type="ECO:0008006" key="5">
    <source>
        <dbReference type="Google" id="ProtNLM"/>
    </source>
</evidence>
<dbReference type="NCBIfam" id="TIGR01167">
    <property type="entry name" value="LPXTG_anchor"/>
    <property type="match status" value="1"/>
</dbReference>
<proteinExistence type="predicted"/>
<gene>
    <name evidence="3" type="ORF">Pen02_61360</name>
</gene>
<evidence type="ECO:0000256" key="1">
    <source>
        <dbReference type="SAM" id="Phobius"/>
    </source>
</evidence>
<keyword evidence="1" id="KW-0812">Transmembrane</keyword>
<keyword evidence="2" id="KW-0732">Signal</keyword>
<comment type="caution">
    <text evidence="3">The sequence shown here is derived from an EMBL/GenBank/DDBJ whole genome shotgun (WGS) entry which is preliminary data.</text>
</comment>
<keyword evidence="1" id="KW-0472">Membrane</keyword>
<feature type="signal peptide" evidence="2">
    <location>
        <begin position="1"/>
        <end position="26"/>
    </location>
</feature>
<feature type="chain" id="PRO_5046572953" description="Gram-positive cocci surface proteins LPxTG domain-containing protein" evidence="2">
    <location>
        <begin position="27"/>
        <end position="408"/>
    </location>
</feature>
<dbReference type="EMBL" id="BONW01000034">
    <property type="protein sequence ID" value="GIG91200.1"/>
    <property type="molecule type" value="Genomic_DNA"/>
</dbReference>
<protein>
    <recommendedName>
        <fullName evidence="5">Gram-positive cocci surface proteins LPxTG domain-containing protein</fullName>
    </recommendedName>
</protein>
<name>A0ABQ4E8Z3_9ACTN</name>
<organism evidence="3 4">
    <name type="scientific">Plantactinospora endophytica</name>
    <dbReference type="NCBI Taxonomy" id="673535"/>
    <lineage>
        <taxon>Bacteria</taxon>
        <taxon>Bacillati</taxon>
        <taxon>Actinomycetota</taxon>
        <taxon>Actinomycetes</taxon>
        <taxon>Micromonosporales</taxon>
        <taxon>Micromonosporaceae</taxon>
        <taxon>Plantactinospora</taxon>
    </lineage>
</organism>
<dbReference type="Proteomes" id="UP000646749">
    <property type="component" value="Unassembled WGS sequence"/>
</dbReference>
<keyword evidence="4" id="KW-1185">Reference proteome</keyword>
<reference evidence="3 4" key="1">
    <citation type="submission" date="2021-01" db="EMBL/GenBank/DDBJ databases">
        <title>Whole genome shotgun sequence of Plantactinospora endophytica NBRC 110450.</title>
        <authorList>
            <person name="Komaki H."/>
            <person name="Tamura T."/>
        </authorList>
    </citation>
    <scope>NUCLEOTIDE SEQUENCE [LARGE SCALE GENOMIC DNA]</scope>
    <source>
        <strain evidence="3 4">NBRC 110450</strain>
    </source>
</reference>
<evidence type="ECO:0000256" key="2">
    <source>
        <dbReference type="SAM" id="SignalP"/>
    </source>
</evidence>
<sequence>MRGFRIAAAIALAAGGLAVGASPASAAADTTAPVLGDITVTHETVAVAGLDLVPVTIAVELTDESGVKVVDESGEMRPGIVLSREGGPTPADRGISAADLKLTSGTEKDGVWSATVHVPSTWDGRWQLSQVIAVDTVGNRLDVDPRTVGKTRTLQVDGTNLPAVTLRFTPDPVVGNGPLTIEGRFHYTDTGEGIANQPILLGVEGGCVEGRAKPNLTTRADGTFSKVESAPSRLTYCVGILRPPTKEHQNDFIVITSEVPRIKPAVTVAASETTVAPGTKVTFTGTAVPAVASKAELQVQEDSTWRTVDSGDLESLTRFTLDATQQEVGTYRYRVVVPDDDPDLVGISETITVEVTESGGGGAGGGTLPITGAPLSALLIGGAVLLVGGAGLVVAGRRRRAPVTASED</sequence>
<dbReference type="RefSeq" id="WP_203869587.1">
    <property type="nucleotide sequence ID" value="NZ_BONW01000034.1"/>
</dbReference>
<keyword evidence="1" id="KW-1133">Transmembrane helix</keyword>